<dbReference type="EMBL" id="KZ819606">
    <property type="protein sequence ID" value="PWN32183.1"/>
    <property type="molecule type" value="Genomic_DNA"/>
</dbReference>
<keyword evidence="7 10" id="KW-0175">Coiled coil</keyword>
<keyword evidence="4" id="KW-0132">Cell division</keyword>
<dbReference type="GO" id="GO:0051382">
    <property type="term" value="P:kinetochore assembly"/>
    <property type="evidence" value="ECO:0007669"/>
    <property type="project" value="TreeGrafter"/>
</dbReference>
<name>A0A316V7J8_9BASI</name>
<proteinExistence type="inferred from homology"/>
<keyword evidence="6" id="KW-0995">Kinetochore</keyword>
<keyword evidence="8" id="KW-0131">Cell cycle</keyword>
<keyword evidence="9" id="KW-0137">Centromere</keyword>
<evidence type="ECO:0000256" key="4">
    <source>
        <dbReference type="ARBA" id="ARBA00022618"/>
    </source>
</evidence>
<protein>
    <recommendedName>
        <fullName evidence="14">Mis12-domain-containing protein</fullName>
    </recommendedName>
</protein>
<reference evidence="12 13" key="1">
    <citation type="journal article" date="2018" name="Mol. Biol. Evol.">
        <title>Broad Genomic Sampling Reveals a Smut Pathogenic Ancestry of the Fungal Clade Ustilaginomycotina.</title>
        <authorList>
            <person name="Kijpornyongpan T."/>
            <person name="Mondo S.J."/>
            <person name="Barry K."/>
            <person name="Sandor L."/>
            <person name="Lee J."/>
            <person name="Lipzen A."/>
            <person name="Pangilinan J."/>
            <person name="LaButti K."/>
            <person name="Hainaut M."/>
            <person name="Henrissat B."/>
            <person name="Grigoriev I.V."/>
            <person name="Spatafora J.W."/>
            <person name="Aime M.C."/>
        </authorList>
    </citation>
    <scope>NUCLEOTIDE SEQUENCE [LARGE SCALE GENOMIC DNA]</scope>
    <source>
        <strain evidence="12 13">MCA 3882</strain>
    </source>
</reference>
<dbReference type="Pfam" id="PF05859">
    <property type="entry name" value="Mis12"/>
    <property type="match status" value="1"/>
</dbReference>
<evidence type="ECO:0000256" key="8">
    <source>
        <dbReference type="ARBA" id="ARBA00023306"/>
    </source>
</evidence>
<feature type="region of interest" description="Disordered" evidence="11">
    <location>
        <begin position="1"/>
        <end position="24"/>
    </location>
</feature>
<comment type="subcellular location">
    <subcellularLocation>
        <location evidence="1">Chromosome</location>
        <location evidence="1">Centromere</location>
        <location evidence="1">Kinetochore</location>
    </subcellularLocation>
</comment>
<evidence type="ECO:0000256" key="6">
    <source>
        <dbReference type="ARBA" id="ARBA00022838"/>
    </source>
</evidence>
<evidence type="ECO:0000256" key="2">
    <source>
        <dbReference type="ARBA" id="ARBA00008643"/>
    </source>
</evidence>
<dbReference type="GO" id="GO:0000070">
    <property type="term" value="P:mitotic sister chromatid segregation"/>
    <property type="evidence" value="ECO:0007669"/>
    <property type="project" value="TreeGrafter"/>
</dbReference>
<dbReference type="Proteomes" id="UP000245771">
    <property type="component" value="Unassembled WGS sequence"/>
</dbReference>
<evidence type="ECO:0000313" key="13">
    <source>
        <dbReference type="Proteomes" id="UP000245771"/>
    </source>
</evidence>
<dbReference type="PANTHER" id="PTHR14527:SF2">
    <property type="entry name" value="PROTEIN MIS12 HOMOLOG"/>
    <property type="match status" value="1"/>
</dbReference>
<dbReference type="AlphaFoldDB" id="A0A316V7J8"/>
<dbReference type="PANTHER" id="PTHR14527">
    <property type="entry name" value="PROTEIN MIS12 HOMOLOG"/>
    <property type="match status" value="1"/>
</dbReference>
<dbReference type="RefSeq" id="XP_025352485.1">
    <property type="nucleotide sequence ID" value="XM_025499589.1"/>
</dbReference>
<keyword evidence="3" id="KW-0158">Chromosome</keyword>
<feature type="region of interest" description="Disordered" evidence="11">
    <location>
        <begin position="74"/>
        <end position="93"/>
    </location>
</feature>
<evidence type="ECO:0000256" key="7">
    <source>
        <dbReference type="ARBA" id="ARBA00023054"/>
    </source>
</evidence>
<evidence type="ECO:0008006" key="14">
    <source>
        <dbReference type="Google" id="ProtNLM"/>
    </source>
</evidence>
<evidence type="ECO:0000256" key="10">
    <source>
        <dbReference type="SAM" id="Coils"/>
    </source>
</evidence>
<evidence type="ECO:0000256" key="3">
    <source>
        <dbReference type="ARBA" id="ARBA00022454"/>
    </source>
</evidence>
<accession>A0A316V7J8</accession>
<evidence type="ECO:0000256" key="9">
    <source>
        <dbReference type="ARBA" id="ARBA00023328"/>
    </source>
</evidence>
<feature type="coiled-coil region" evidence="10">
    <location>
        <begin position="169"/>
        <end position="196"/>
    </location>
</feature>
<sequence>MTSSAMTARRAQDDEPSTDSNSELLTEHFGFNPRVFVDALVYAANEHLYSIGGQFEEFAKKQLKASVKKAIKKEKEAKSDASKREKGSSTNSTLAKMTATQIDAAAERGVHGVLTLMENALDHVFDSLELYCLKTVFGIKPSQAQAITLKHHRDLDLRTAEERVAEGDALSAQEECMELERRETEMQQKLEKARKTRHALRIANLVADQNLARTNKVADTFAFMIDDSGVALDTSTPQLAKKLRYDAQGLMDALDHLSSTNPLGPSLINADRAGTMNDREKKAVIDASGASEKDKSAWERGREAYINWEMDRIIKLVQTRGNENPDHTVASFFFASPSKDASMYATAGPKRRRTTYTSGVHDQTEAGDNTRIGEVEDVENLADIVSK</sequence>
<dbReference type="GO" id="GO:0000444">
    <property type="term" value="C:MIS12/MIND type complex"/>
    <property type="evidence" value="ECO:0007669"/>
    <property type="project" value="TreeGrafter"/>
</dbReference>
<dbReference type="InParanoid" id="A0A316V7J8"/>
<comment type="similarity">
    <text evidence="2">Belongs to the mis12 family.</text>
</comment>
<feature type="compositionally biased region" description="Basic and acidic residues" evidence="11">
    <location>
        <begin position="74"/>
        <end position="87"/>
    </location>
</feature>
<evidence type="ECO:0000313" key="12">
    <source>
        <dbReference type="EMBL" id="PWN32183.1"/>
    </source>
</evidence>
<evidence type="ECO:0000256" key="11">
    <source>
        <dbReference type="SAM" id="MobiDB-lite"/>
    </source>
</evidence>
<dbReference type="OrthoDB" id="1884855at2759"/>
<gene>
    <name evidence="12" type="ORF">FA14DRAFT_162404</name>
</gene>
<evidence type="ECO:0000256" key="5">
    <source>
        <dbReference type="ARBA" id="ARBA00022776"/>
    </source>
</evidence>
<dbReference type="GO" id="GO:0005634">
    <property type="term" value="C:nucleus"/>
    <property type="evidence" value="ECO:0007669"/>
    <property type="project" value="InterPro"/>
</dbReference>
<dbReference type="GO" id="GO:0051301">
    <property type="term" value="P:cell division"/>
    <property type="evidence" value="ECO:0007669"/>
    <property type="project" value="UniProtKB-KW"/>
</dbReference>
<dbReference type="InterPro" id="IPR008685">
    <property type="entry name" value="Centromere_Mis12"/>
</dbReference>
<dbReference type="GeneID" id="37021370"/>
<keyword evidence="13" id="KW-1185">Reference proteome</keyword>
<organism evidence="12 13">
    <name type="scientific">Meira miltonrushii</name>
    <dbReference type="NCBI Taxonomy" id="1280837"/>
    <lineage>
        <taxon>Eukaryota</taxon>
        <taxon>Fungi</taxon>
        <taxon>Dikarya</taxon>
        <taxon>Basidiomycota</taxon>
        <taxon>Ustilaginomycotina</taxon>
        <taxon>Exobasidiomycetes</taxon>
        <taxon>Exobasidiales</taxon>
        <taxon>Brachybasidiaceae</taxon>
        <taxon>Meira</taxon>
    </lineage>
</organism>
<keyword evidence="5" id="KW-0498">Mitosis</keyword>
<evidence type="ECO:0000256" key="1">
    <source>
        <dbReference type="ARBA" id="ARBA00004629"/>
    </source>
</evidence>